<name>A0A5C6MXI7_9TELE</name>
<feature type="disulfide bond" evidence="12">
    <location>
        <begin position="218"/>
        <end position="233"/>
    </location>
</feature>
<evidence type="ECO:0000313" key="18">
    <source>
        <dbReference type="Proteomes" id="UP000324091"/>
    </source>
</evidence>
<dbReference type="FunFam" id="4.10.400.10:FF:000113">
    <property type="entry name" value="Low-density lipoprotein receptor-related protein 8"/>
    <property type="match status" value="1"/>
</dbReference>
<dbReference type="Pfam" id="PF00193">
    <property type="entry name" value="Xlink"/>
    <property type="match status" value="2"/>
</dbReference>
<dbReference type="PROSITE" id="PS50068">
    <property type="entry name" value="LDLRA_2"/>
    <property type="match status" value="5"/>
</dbReference>
<dbReference type="PROSITE" id="PS01209">
    <property type="entry name" value="LDLRA_1"/>
    <property type="match status" value="3"/>
</dbReference>
<feature type="disulfide bond" evidence="12">
    <location>
        <begin position="167"/>
        <end position="185"/>
    </location>
</feature>
<keyword evidence="7 12" id="KW-1015">Disulfide bond</keyword>
<feature type="disulfide bond" evidence="12">
    <location>
        <begin position="242"/>
        <end position="254"/>
    </location>
</feature>
<keyword evidence="18" id="KW-1185">Reference proteome</keyword>
<comment type="caution">
    <text evidence="17">The sequence shown here is derived from an EMBL/GenBank/DDBJ whole genome shotgun (WGS) entry which is preliminary data.</text>
</comment>
<gene>
    <name evidence="17" type="ORF">D4764_05G0001340</name>
</gene>
<evidence type="ECO:0000259" key="15">
    <source>
        <dbReference type="PROSITE" id="PS50835"/>
    </source>
</evidence>
<dbReference type="InterPro" id="IPR013783">
    <property type="entry name" value="Ig-like_fold"/>
</dbReference>
<dbReference type="GO" id="GO:0001501">
    <property type="term" value="P:skeletal system development"/>
    <property type="evidence" value="ECO:0007669"/>
    <property type="project" value="TreeGrafter"/>
</dbReference>
<feature type="disulfide bond" evidence="12">
    <location>
        <begin position="179"/>
        <end position="194"/>
    </location>
</feature>
<organism evidence="17 18">
    <name type="scientific">Takifugu flavidus</name>
    <name type="common">sansaifugu</name>
    <dbReference type="NCBI Taxonomy" id="433684"/>
    <lineage>
        <taxon>Eukaryota</taxon>
        <taxon>Metazoa</taxon>
        <taxon>Chordata</taxon>
        <taxon>Craniata</taxon>
        <taxon>Vertebrata</taxon>
        <taxon>Euteleostomi</taxon>
        <taxon>Actinopterygii</taxon>
        <taxon>Neopterygii</taxon>
        <taxon>Teleostei</taxon>
        <taxon>Neoteleostei</taxon>
        <taxon>Acanthomorphata</taxon>
        <taxon>Eupercaria</taxon>
        <taxon>Tetraodontiformes</taxon>
        <taxon>Tetradontoidea</taxon>
        <taxon>Tetraodontidae</taxon>
        <taxon>Takifugu</taxon>
    </lineage>
</organism>
<keyword evidence="4" id="KW-0272">Extracellular matrix</keyword>
<keyword evidence="5 14" id="KW-0732">Signal</keyword>
<proteinExistence type="inferred from homology"/>
<feature type="disulfide bond" evidence="12">
    <location>
        <begin position="249"/>
        <end position="267"/>
    </location>
</feature>
<dbReference type="InterPro" id="IPR036055">
    <property type="entry name" value="LDL_receptor-like_sf"/>
</dbReference>
<dbReference type="InterPro" id="IPR016186">
    <property type="entry name" value="C-type_lectin-like/link_sf"/>
</dbReference>
<keyword evidence="9" id="KW-0373">Hyaluronic acid</keyword>
<dbReference type="InterPro" id="IPR016187">
    <property type="entry name" value="CTDL_fold"/>
</dbReference>
<feature type="domain" description="Link" evidence="16">
    <location>
        <begin position="488"/>
        <end position="580"/>
    </location>
</feature>
<feature type="domain" description="Ig-like" evidence="15">
    <location>
        <begin position="284"/>
        <end position="380"/>
    </location>
</feature>
<feature type="disulfide bond" evidence="12">
    <location>
        <begin position="27"/>
        <end position="39"/>
    </location>
</feature>
<reference evidence="17 18" key="1">
    <citation type="submission" date="2019-04" db="EMBL/GenBank/DDBJ databases">
        <title>Chromosome genome assembly for Takifugu flavidus.</title>
        <authorList>
            <person name="Xiao S."/>
        </authorList>
    </citation>
    <scope>NUCLEOTIDE SEQUENCE [LARGE SCALE GENOMIC DNA]</scope>
    <source>
        <strain evidence="17">HTHZ2018</strain>
        <tissue evidence="17">Muscle</tissue>
    </source>
</reference>
<dbReference type="SMART" id="SM00445">
    <property type="entry name" value="LINK"/>
    <property type="match status" value="2"/>
</dbReference>
<feature type="signal peptide" evidence="14">
    <location>
        <begin position="1"/>
        <end position="26"/>
    </location>
</feature>
<feature type="disulfide bond" evidence="12">
    <location>
        <begin position="199"/>
        <end position="211"/>
    </location>
</feature>
<evidence type="ECO:0000256" key="14">
    <source>
        <dbReference type="SAM" id="SignalP"/>
    </source>
</evidence>
<dbReference type="GO" id="GO:0005540">
    <property type="term" value="F:hyaluronic acid binding"/>
    <property type="evidence" value="ECO:0007669"/>
    <property type="project" value="UniProtKB-KW"/>
</dbReference>
<feature type="disulfide bond" evidence="12">
    <location>
        <begin position="95"/>
        <end position="107"/>
    </location>
</feature>
<dbReference type="SUPFAM" id="SSF57424">
    <property type="entry name" value="LDL receptor-like module"/>
    <property type="match status" value="5"/>
</dbReference>
<dbReference type="InterPro" id="IPR036179">
    <property type="entry name" value="Ig-like_dom_sf"/>
</dbReference>
<evidence type="ECO:0000256" key="9">
    <source>
        <dbReference type="ARBA" id="ARBA00023290"/>
    </source>
</evidence>
<dbReference type="PANTHER" id="PTHR22804">
    <property type="entry name" value="AGGRECAN/VERSICAN PROTEOGLYCAN"/>
    <property type="match status" value="1"/>
</dbReference>
<feature type="disulfide bond" evidence="13">
    <location>
        <begin position="533"/>
        <end position="554"/>
    </location>
</feature>
<accession>A0A5C6MXI7</accession>
<dbReference type="Gene3D" id="4.10.400.10">
    <property type="entry name" value="Low-density Lipoprotein Receptor"/>
    <property type="match status" value="5"/>
</dbReference>
<dbReference type="Pfam" id="PF00057">
    <property type="entry name" value="Ldl_recept_a"/>
    <property type="match status" value="5"/>
</dbReference>
<dbReference type="PROSITE" id="PS50835">
    <property type="entry name" value="IG_LIKE"/>
    <property type="match status" value="1"/>
</dbReference>
<dbReference type="FunFam" id="3.10.100.10:FF:000002">
    <property type="entry name" value="Hyaluronan proteoglycan link protein 1"/>
    <property type="match status" value="1"/>
</dbReference>
<dbReference type="SUPFAM" id="SSF48726">
    <property type="entry name" value="Immunoglobulin"/>
    <property type="match status" value="1"/>
</dbReference>
<feature type="disulfide bond" evidence="12">
    <location>
        <begin position="102"/>
        <end position="120"/>
    </location>
</feature>
<feature type="disulfide bond" evidence="12">
    <location>
        <begin position="206"/>
        <end position="224"/>
    </location>
</feature>
<evidence type="ECO:0000313" key="17">
    <source>
        <dbReference type="EMBL" id="TWW60044.1"/>
    </source>
</evidence>
<dbReference type="GO" id="GO:0005615">
    <property type="term" value="C:extracellular space"/>
    <property type="evidence" value="ECO:0007669"/>
    <property type="project" value="TreeGrafter"/>
</dbReference>
<dbReference type="Gene3D" id="3.10.100.10">
    <property type="entry name" value="Mannose-Binding Protein A, subunit A"/>
    <property type="match status" value="2"/>
</dbReference>
<dbReference type="PRINTS" id="PR01265">
    <property type="entry name" value="LINKMODULE"/>
</dbReference>
<evidence type="ECO:0000256" key="6">
    <source>
        <dbReference type="ARBA" id="ARBA00022737"/>
    </source>
</evidence>
<keyword evidence="3" id="KW-0964">Secreted</keyword>
<dbReference type="GO" id="GO:0007417">
    <property type="term" value="P:central nervous system development"/>
    <property type="evidence" value="ECO:0007669"/>
    <property type="project" value="TreeGrafter"/>
</dbReference>
<dbReference type="InterPro" id="IPR023415">
    <property type="entry name" value="LDLR_class-A_CS"/>
</dbReference>
<dbReference type="PROSITE" id="PS50963">
    <property type="entry name" value="LINK_2"/>
    <property type="match status" value="2"/>
</dbReference>
<dbReference type="GO" id="GO:0002052">
    <property type="term" value="P:positive regulation of neuroblast proliferation"/>
    <property type="evidence" value="ECO:0007669"/>
    <property type="project" value="TreeGrafter"/>
</dbReference>
<dbReference type="InterPro" id="IPR013106">
    <property type="entry name" value="Ig_V-set"/>
</dbReference>
<dbReference type="Gene3D" id="2.60.40.10">
    <property type="entry name" value="Immunoglobulins"/>
    <property type="match status" value="1"/>
</dbReference>
<keyword evidence="10" id="KW-0393">Immunoglobulin domain</keyword>
<comment type="subcellular location">
    <subcellularLocation>
        <location evidence="1">Secreted</location>
        <location evidence="1">Extracellular space</location>
        <location evidence="1">Extracellular matrix</location>
    </subcellularLocation>
</comment>
<dbReference type="InterPro" id="IPR050691">
    <property type="entry name" value="Hyaluronan_bind_Proteoglycan"/>
</dbReference>
<dbReference type="InterPro" id="IPR002172">
    <property type="entry name" value="LDrepeatLR_classA_rpt"/>
</dbReference>
<dbReference type="GO" id="GO:0045202">
    <property type="term" value="C:synapse"/>
    <property type="evidence" value="ECO:0007669"/>
    <property type="project" value="TreeGrafter"/>
</dbReference>
<protein>
    <submittedName>
        <fullName evidence="17">Hyaluronan and proteoglycan link protein 1</fullName>
    </submittedName>
</protein>
<evidence type="ECO:0000256" key="11">
    <source>
        <dbReference type="ARBA" id="ARBA00038272"/>
    </source>
</evidence>
<evidence type="ECO:0000256" key="7">
    <source>
        <dbReference type="ARBA" id="ARBA00023157"/>
    </source>
</evidence>
<dbReference type="PRINTS" id="PR00261">
    <property type="entry name" value="LDLRECEPTOR"/>
</dbReference>
<comment type="similarity">
    <text evidence="2">Belongs to the LDLR family.</text>
</comment>
<evidence type="ECO:0000256" key="10">
    <source>
        <dbReference type="ARBA" id="ARBA00023319"/>
    </source>
</evidence>
<dbReference type="Pfam" id="PF07686">
    <property type="entry name" value="V-set"/>
    <property type="match status" value="1"/>
</dbReference>
<evidence type="ECO:0000256" key="13">
    <source>
        <dbReference type="PROSITE-ProRule" id="PRU00323"/>
    </source>
</evidence>
<evidence type="ECO:0000256" key="4">
    <source>
        <dbReference type="ARBA" id="ARBA00022530"/>
    </source>
</evidence>
<feature type="disulfide bond" evidence="12">
    <location>
        <begin position="114"/>
        <end position="129"/>
    </location>
</feature>
<feature type="chain" id="PRO_5022668645" evidence="14">
    <location>
        <begin position="27"/>
        <end position="583"/>
    </location>
</feature>
<comment type="similarity">
    <text evidence="11">Belongs to the HAPLN family.</text>
</comment>
<dbReference type="GO" id="GO:0072534">
    <property type="term" value="C:perineuronal net"/>
    <property type="evidence" value="ECO:0007669"/>
    <property type="project" value="TreeGrafter"/>
</dbReference>
<dbReference type="SUPFAM" id="SSF56436">
    <property type="entry name" value="C-type lectin-like"/>
    <property type="match status" value="2"/>
</dbReference>
<evidence type="ECO:0000259" key="16">
    <source>
        <dbReference type="PROSITE" id="PS50963"/>
    </source>
</evidence>
<evidence type="ECO:0000256" key="1">
    <source>
        <dbReference type="ARBA" id="ARBA00004498"/>
    </source>
</evidence>
<evidence type="ECO:0000256" key="3">
    <source>
        <dbReference type="ARBA" id="ARBA00022525"/>
    </source>
</evidence>
<dbReference type="InterPro" id="IPR003599">
    <property type="entry name" value="Ig_sub"/>
</dbReference>
<dbReference type="SMART" id="SM00192">
    <property type="entry name" value="LDLa"/>
    <property type="match status" value="5"/>
</dbReference>
<feature type="disulfide bond" evidence="12">
    <location>
        <begin position="34"/>
        <end position="52"/>
    </location>
</feature>
<feature type="domain" description="Link" evidence="16">
    <location>
        <begin position="389"/>
        <end position="483"/>
    </location>
</feature>
<feature type="disulfide bond" evidence="12">
    <location>
        <begin position="46"/>
        <end position="61"/>
    </location>
</feature>
<dbReference type="GO" id="GO:0010001">
    <property type="term" value="P:glial cell differentiation"/>
    <property type="evidence" value="ECO:0007669"/>
    <property type="project" value="TreeGrafter"/>
</dbReference>
<feature type="disulfide bond" evidence="13">
    <location>
        <begin position="435"/>
        <end position="456"/>
    </location>
</feature>
<dbReference type="AlphaFoldDB" id="A0A5C6MXI7"/>
<dbReference type="CDD" id="cd00112">
    <property type="entry name" value="LDLa"/>
    <property type="match status" value="5"/>
</dbReference>
<dbReference type="FunFam" id="3.10.100.10:FF:000001">
    <property type="entry name" value="Hyaluronan proteoglycan link protein 1"/>
    <property type="match status" value="1"/>
</dbReference>
<evidence type="ECO:0000256" key="8">
    <source>
        <dbReference type="ARBA" id="ARBA00023180"/>
    </source>
</evidence>
<dbReference type="EMBL" id="RHFK02000018">
    <property type="protein sequence ID" value="TWW60044.1"/>
    <property type="molecule type" value="Genomic_DNA"/>
</dbReference>
<dbReference type="InterPro" id="IPR000538">
    <property type="entry name" value="Link_dom"/>
</dbReference>
<keyword evidence="8" id="KW-0325">Glycoprotein</keyword>
<dbReference type="SMART" id="SM00409">
    <property type="entry name" value="IG"/>
    <property type="match status" value="1"/>
</dbReference>
<evidence type="ECO:0000256" key="5">
    <source>
        <dbReference type="ARBA" id="ARBA00022729"/>
    </source>
</evidence>
<dbReference type="PANTHER" id="PTHR22804:SF58">
    <property type="entry name" value="HYALURONAN AND PROTEOGLYCAN LINK PROTEIN 1 ISOFORM 1 PRECURSOR"/>
    <property type="match status" value="1"/>
</dbReference>
<keyword evidence="6" id="KW-0677">Repeat</keyword>
<feature type="disulfide bond" evidence="12">
    <location>
        <begin position="261"/>
        <end position="276"/>
    </location>
</feature>
<comment type="caution">
    <text evidence="13">Lacks conserved residue(s) required for the propagation of feature annotation.</text>
</comment>
<feature type="disulfide bond" evidence="12">
    <location>
        <begin position="160"/>
        <end position="172"/>
    </location>
</feature>
<dbReference type="SMART" id="SM00406">
    <property type="entry name" value="IGv"/>
    <property type="match status" value="1"/>
</dbReference>
<evidence type="ECO:0000256" key="12">
    <source>
        <dbReference type="PROSITE-ProRule" id="PRU00124"/>
    </source>
</evidence>
<dbReference type="GO" id="GO:0007155">
    <property type="term" value="P:cell adhesion"/>
    <property type="evidence" value="ECO:0007669"/>
    <property type="project" value="InterPro"/>
</dbReference>
<dbReference type="CDD" id="cd03519">
    <property type="entry name" value="Link_domain_HAPLN_module_2"/>
    <property type="match status" value="1"/>
</dbReference>
<evidence type="ECO:0000256" key="2">
    <source>
        <dbReference type="ARBA" id="ARBA00009939"/>
    </source>
</evidence>
<dbReference type="Proteomes" id="UP000324091">
    <property type="component" value="Chromosome 5"/>
</dbReference>
<dbReference type="FunFam" id="4.10.400.10:FF:000034">
    <property type="entry name" value="Low-density lipoprotein receptor-related protein 2"/>
    <property type="match status" value="4"/>
</dbReference>
<dbReference type="PROSITE" id="PS01241">
    <property type="entry name" value="LINK_1"/>
    <property type="match status" value="2"/>
</dbReference>
<sequence length="583" mass="64807">MWAEVWKLALLQLLLLEFCWVKGVPACESHEFQCKLGICIPAVWRCDGDDDCADNSDEEDCGREGCCKMSSVVGKCSMLLQNKTLPVCLTVESQCEANQFRCNDGLCIPASWQCDGDKDCSDYTDELECIAWSSFTNNPDPAEKRPHRTAVLAADLQESCQAEDFMCGSGRCIPATWRCDGTGDCPDNSDEMNCPRRTCDPAMYQCKSGECILASWRCDGASDCGDETDEENCTQAYKEMTCPPGHFQCKYGECIPARWKCDDEFDCSDQSDEENCFRIFGDLGGNATLPCRLPSKRSNTGIQVKWIKLENDESPLEDVLHSLGTKTKTFGRFENRVFLQGADSRDVSLVIHDIAVEDMGQYRCEVIDGTKRTAEEGFLKVKGCVIEGVVFPYSPPSGRYNLNFTKATQACLEQDAVIASHNQLLKAWRGGLDWCNAGWLSDGSVRYPITKAREPCGGADNPAGLRSYGLQDRQSLFDVFCFSSTLKGTFYWLVQPDSLTFAEAVQACLDDGAQIAKVGHIFSAWKLEGYDRCDAGWLADGSVRYPISRPRKNCSPTESAVRFVGFPDKTQKSFGVYCYKAEQ</sequence>
<dbReference type="InterPro" id="IPR007110">
    <property type="entry name" value="Ig-like_dom"/>
</dbReference>